<evidence type="ECO:0000256" key="4">
    <source>
        <dbReference type="ARBA" id="ARBA00022825"/>
    </source>
</evidence>
<keyword evidence="2" id="KW-0645">Protease</keyword>
<name>A0A8S1AYN0_ARCPL</name>
<dbReference type="SMART" id="SM00020">
    <property type="entry name" value="Tryp_SPc"/>
    <property type="match status" value="1"/>
</dbReference>
<sequence length="264" mass="29459">MTGQKYVSSILDMPYHALVVYGYLYCSGSIIRSKIVLTTASCIVAGPQEKMFVKVGSNSITDLGQVIPVIHTKIHEYFRYYGALDNDIALLFLKENVIFGDKVKKVLLVPQETYVEPGVVLEVSGWGSQNLPQKYAYLLLSTDMVVMDRDECRKIHNKKITPSNFCAKYESNHGLSDIGGPATHKDLLVGIVSYGACSEKGPYVAILTNISYFNKWIMLNTKRFLEDNCIPDQRKNITDTPTIDMLDEVQIGLVHRAIPGTLAN</sequence>
<protein>
    <recommendedName>
        <fullName evidence="6">Peptidase S1 domain-containing protein</fullName>
    </recommendedName>
</protein>
<dbReference type="InterPro" id="IPR009003">
    <property type="entry name" value="Peptidase_S1_PA"/>
</dbReference>
<proteinExistence type="inferred from homology"/>
<organism evidence="7 8">
    <name type="scientific">Arctia plantaginis</name>
    <name type="common">Wood tiger moth</name>
    <name type="synonym">Phalaena plantaginis</name>
    <dbReference type="NCBI Taxonomy" id="874455"/>
    <lineage>
        <taxon>Eukaryota</taxon>
        <taxon>Metazoa</taxon>
        <taxon>Ecdysozoa</taxon>
        <taxon>Arthropoda</taxon>
        <taxon>Hexapoda</taxon>
        <taxon>Insecta</taxon>
        <taxon>Pterygota</taxon>
        <taxon>Neoptera</taxon>
        <taxon>Endopterygota</taxon>
        <taxon>Lepidoptera</taxon>
        <taxon>Glossata</taxon>
        <taxon>Ditrysia</taxon>
        <taxon>Noctuoidea</taxon>
        <taxon>Erebidae</taxon>
        <taxon>Arctiinae</taxon>
        <taxon>Arctia</taxon>
    </lineage>
</organism>
<dbReference type="Gene3D" id="2.40.10.10">
    <property type="entry name" value="Trypsin-like serine proteases"/>
    <property type="match status" value="2"/>
</dbReference>
<dbReference type="PANTHER" id="PTHR24276">
    <property type="entry name" value="POLYSERASE-RELATED"/>
    <property type="match status" value="1"/>
</dbReference>
<keyword evidence="8" id="KW-1185">Reference proteome</keyword>
<dbReference type="InterPro" id="IPR050430">
    <property type="entry name" value="Peptidase_S1"/>
</dbReference>
<feature type="domain" description="Peptidase S1" evidence="6">
    <location>
        <begin position="1"/>
        <end position="222"/>
    </location>
</feature>
<dbReference type="InterPro" id="IPR043504">
    <property type="entry name" value="Peptidase_S1_PA_chymotrypsin"/>
</dbReference>
<evidence type="ECO:0000256" key="3">
    <source>
        <dbReference type="ARBA" id="ARBA00022801"/>
    </source>
</evidence>
<dbReference type="InterPro" id="IPR001254">
    <property type="entry name" value="Trypsin_dom"/>
</dbReference>
<dbReference type="SUPFAM" id="SSF50494">
    <property type="entry name" value="Trypsin-like serine proteases"/>
    <property type="match status" value="1"/>
</dbReference>
<comment type="caution">
    <text evidence="7">The sequence shown here is derived from an EMBL/GenBank/DDBJ whole genome shotgun (WGS) entry which is preliminary data.</text>
</comment>
<dbReference type="InterPro" id="IPR001314">
    <property type="entry name" value="Peptidase_S1A"/>
</dbReference>
<keyword evidence="3" id="KW-0378">Hydrolase</keyword>
<dbReference type="PROSITE" id="PS50240">
    <property type="entry name" value="TRYPSIN_DOM"/>
    <property type="match status" value="1"/>
</dbReference>
<dbReference type="CDD" id="cd00190">
    <property type="entry name" value="Tryp_SPc"/>
    <property type="match status" value="1"/>
</dbReference>
<dbReference type="OrthoDB" id="7726766at2759"/>
<dbReference type="EMBL" id="CADEBC010000540">
    <property type="protein sequence ID" value="CAB3250338.1"/>
    <property type="molecule type" value="Genomic_DNA"/>
</dbReference>
<keyword evidence="5" id="KW-1015">Disulfide bond</keyword>
<evidence type="ECO:0000313" key="7">
    <source>
        <dbReference type="EMBL" id="CAB3250338.1"/>
    </source>
</evidence>
<dbReference type="Proteomes" id="UP000494106">
    <property type="component" value="Unassembled WGS sequence"/>
</dbReference>
<dbReference type="Pfam" id="PF00089">
    <property type="entry name" value="Trypsin"/>
    <property type="match status" value="1"/>
</dbReference>
<evidence type="ECO:0000313" key="8">
    <source>
        <dbReference type="Proteomes" id="UP000494106"/>
    </source>
</evidence>
<gene>
    <name evidence="7" type="ORF">APLA_LOCUS12675</name>
</gene>
<evidence type="ECO:0000259" key="6">
    <source>
        <dbReference type="PROSITE" id="PS50240"/>
    </source>
</evidence>
<reference evidence="7 8" key="1">
    <citation type="submission" date="2020-04" db="EMBL/GenBank/DDBJ databases">
        <authorList>
            <person name="Wallbank WR R."/>
            <person name="Pardo Diaz C."/>
            <person name="Kozak K."/>
            <person name="Martin S."/>
            <person name="Jiggins C."/>
            <person name="Moest M."/>
            <person name="Warren A I."/>
            <person name="Byers J.R.P. K."/>
            <person name="Montejo-Kovacevich G."/>
            <person name="Yen C E."/>
        </authorList>
    </citation>
    <scope>NUCLEOTIDE SEQUENCE [LARGE SCALE GENOMIC DNA]</scope>
</reference>
<accession>A0A8S1AYN0</accession>
<comment type="similarity">
    <text evidence="1">Belongs to the peptidase S1 family.</text>
</comment>
<evidence type="ECO:0000256" key="1">
    <source>
        <dbReference type="ARBA" id="ARBA00007664"/>
    </source>
</evidence>
<dbReference type="PANTHER" id="PTHR24276:SF98">
    <property type="entry name" value="FI18310P1-RELATED"/>
    <property type="match status" value="1"/>
</dbReference>
<dbReference type="AlphaFoldDB" id="A0A8S1AYN0"/>
<dbReference type="GO" id="GO:0006508">
    <property type="term" value="P:proteolysis"/>
    <property type="evidence" value="ECO:0007669"/>
    <property type="project" value="UniProtKB-KW"/>
</dbReference>
<evidence type="ECO:0000256" key="2">
    <source>
        <dbReference type="ARBA" id="ARBA00022670"/>
    </source>
</evidence>
<dbReference type="PRINTS" id="PR00722">
    <property type="entry name" value="CHYMOTRYPSIN"/>
</dbReference>
<evidence type="ECO:0000256" key="5">
    <source>
        <dbReference type="ARBA" id="ARBA00023157"/>
    </source>
</evidence>
<dbReference type="GO" id="GO:0004252">
    <property type="term" value="F:serine-type endopeptidase activity"/>
    <property type="evidence" value="ECO:0007669"/>
    <property type="project" value="InterPro"/>
</dbReference>
<keyword evidence="4" id="KW-0720">Serine protease</keyword>